<dbReference type="PANTHER" id="PTHR11697:SF230">
    <property type="entry name" value="ZINC FINGER, MYM DOMAIN CONTAINING 1"/>
    <property type="match status" value="1"/>
</dbReference>
<feature type="domain" description="HAT C-terminal dimerisation" evidence="2">
    <location>
        <begin position="151"/>
        <end position="209"/>
    </location>
</feature>
<accession>A0A484N4N1</accession>
<gene>
    <name evidence="3" type="ORF">CCAM_LOCUS37849</name>
</gene>
<dbReference type="AlphaFoldDB" id="A0A484N4N1"/>
<keyword evidence="1" id="KW-0812">Transmembrane</keyword>
<sequence length="369" mass="42596">MIGVVKKNLQDFRDHGWDAFLKEVSEFCEEHAIDVPKMEDYLRGRSRKKMKGGEPMTNYVHFRVEIFAKVIDTLAVEMDRHFTETNTNLLRCVMCLDPSNCFASFDQDRLLELAVLYSEDFSSTDRVELIHELQNYISDMKSNEVFANISNLGSLAKKMVGMNYHTYFPLVYRLIELALILPVGTASVERSFSAMNIVKTDLRNRLGDELLSDFDVVYATEPPNLNATPEETPRFKYAFWAFAAAIHGLQYCMPVVTVDGTHLYGKYKVHLLLAVAMNGNREIFPLAYAVVDGQTLVYALVGSGLLIVYRVFMFMLFTTLFDNKFLTTYYRLGTRFKVLPPKRPTDEIPRLGRRQRNRYQGEIDFRARR</sequence>
<dbReference type="EMBL" id="OOIL02005825">
    <property type="protein sequence ID" value="VFQ96073.1"/>
    <property type="molecule type" value="Genomic_DNA"/>
</dbReference>
<evidence type="ECO:0000313" key="4">
    <source>
        <dbReference type="Proteomes" id="UP000595140"/>
    </source>
</evidence>
<dbReference type="GO" id="GO:0046983">
    <property type="term" value="F:protein dimerization activity"/>
    <property type="evidence" value="ECO:0007669"/>
    <property type="project" value="InterPro"/>
</dbReference>
<evidence type="ECO:0000256" key="1">
    <source>
        <dbReference type="SAM" id="Phobius"/>
    </source>
</evidence>
<name>A0A484N4N1_9ASTE</name>
<dbReference type="OrthoDB" id="6778351at2759"/>
<dbReference type="PANTHER" id="PTHR11697">
    <property type="entry name" value="GENERAL TRANSCRIPTION FACTOR 2-RELATED ZINC FINGER PROTEIN"/>
    <property type="match status" value="1"/>
</dbReference>
<organism evidence="3 4">
    <name type="scientific">Cuscuta campestris</name>
    <dbReference type="NCBI Taxonomy" id="132261"/>
    <lineage>
        <taxon>Eukaryota</taxon>
        <taxon>Viridiplantae</taxon>
        <taxon>Streptophyta</taxon>
        <taxon>Embryophyta</taxon>
        <taxon>Tracheophyta</taxon>
        <taxon>Spermatophyta</taxon>
        <taxon>Magnoliopsida</taxon>
        <taxon>eudicotyledons</taxon>
        <taxon>Gunneridae</taxon>
        <taxon>Pentapetalae</taxon>
        <taxon>asterids</taxon>
        <taxon>lamiids</taxon>
        <taxon>Solanales</taxon>
        <taxon>Convolvulaceae</taxon>
        <taxon>Cuscuteae</taxon>
        <taxon>Cuscuta</taxon>
        <taxon>Cuscuta subgen. Grammica</taxon>
        <taxon>Cuscuta sect. Cleistogrammica</taxon>
    </lineage>
</organism>
<evidence type="ECO:0000259" key="2">
    <source>
        <dbReference type="Pfam" id="PF05699"/>
    </source>
</evidence>
<keyword evidence="4" id="KW-1185">Reference proteome</keyword>
<dbReference type="InterPro" id="IPR008906">
    <property type="entry name" value="HATC_C_dom"/>
</dbReference>
<proteinExistence type="predicted"/>
<dbReference type="SUPFAM" id="SSF53098">
    <property type="entry name" value="Ribonuclease H-like"/>
    <property type="match status" value="1"/>
</dbReference>
<protein>
    <recommendedName>
        <fullName evidence="2">HAT C-terminal dimerisation domain-containing protein</fullName>
    </recommendedName>
</protein>
<dbReference type="Proteomes" id="UP000595140">
    <property type="component" value="Unassembled WGS sequence"/>
</dbReference>
<feature type="transmembrane region" description="Helical" evidence="1">
    <location>
        <begin position="297"/>
        <end position="321"/>
    </location>
</feature>
<dbReference type="InterPro" id="IPR055298">
    <property type="entry name" value="AtLOH3-like"/>
</dbReference>
<keyword evidence="1" id="KW-0472">Membrane</keyword>
<keyword evidence="1" id="KW-1133">Transmembrane helix</keyword>
<evidence type="ECO:0000313" key="3">
    <source>
        <dbReference type="EMBL" id="VFQ96073.1"/>
    </source>
</evidence>
<dbReference type="Pfam" id="PF05699">
    <property type="entry name" value="Dimer_Tnp_hAT"/>
    <property type="match status" value="1"/>
</dbReference>
<reference evidence="3 4" key="1">
    <citation type="submission" date="2018-04" db="EMBL/GenBank/DDBJ databases">
        <authorList>
            <person name="Vogel A."/>
        </authorList>
    </citation>
    <scope>NUCLEOTIDE SEQUENCE [LARGE SCALE GENOMIC DNA]</scope>
</reference>
<dbReference type="InterPro" id="IPR012337">
    <property type="entry name" value="RNaseH-like_sf"/>
</dbReference>